<evidence type="ECO:0000256" key="1">
    <source>
        <dbReference type="SAM" id="MobiDB-lite"/>
    </source>
</evidence>
<organism evidence="2 3">
    <name type="scientific">Cirrhinus molitorella</name>
    <name type="common">mud carp</name>
    <dbReference type="NCBI Taxonomy" id="172907"/>
    <lineage>
        <taxon>Eukaryota</taxon>
        <taxon>Metazoa</taxon>
        <taxon>Chordata</taxon>
        <taxon>Craniata</taxon>
        <taxon>Vertebrata</taxon>
        <taxon>Euteleostomi</taxon>
        <taxon>Actinopterygii</taxon>
        <taxon>Neopterygii</taxon>
        <taxon>Teleostei</taxon>
        <taxon>Ostariophysi</taxon>
        <taxon>Cypriniformes</taxon>
        <taxon>Cyprinidae</taxon>
        <taxon>Labeoninae</taxon>
        <taxon>Labeonini</taxon>
        <taxon>Cirrhinus</taxon>
    </lineage>
</organism>
<reference evidence="2 3" key="1">
    <citation type="submission" date="2023-09" db="EMBL/GenBank/DDBJ databases">
        <authorList>
            <person name="Wang M."/>
        </authorList>
    </citation>
    <scope>NUCLEOTIDE SEQUENCE [LARGE SCALE GENOMIC DNA]</scope>
    <source>
        <strain evidence="2">GT-2023</strain>
        <tissue evidence="2">Liver</tissue>
    </source>
</reference>
<sequence length="205" mass="23487">MGPEKKESSTETFYYLALTWLMSRRQQMFLWEEKKFTGTGPNIKHNRNGILTRTALTVPVKSLTCGFQHRECGMDLDPRAAEFHPRRGKRNREPEKEPDIEEIADEPGSLLDLERHSEESDEQVLGDFQGDQDLEEGSTGEVEHEEGDFASKAIRRTSARNRRPKNLYTYDTLMSPTLRPVNCSVCGEDADVVTCCIQPQLYPLY</sequence>
<dbReference type="EMBL" id="JAYMGO010000022">
    <property type="protein sequence ID" value="KAL1251664.1"/>
    <property type="molecule type" value="Genomic_DNA"/>
</dbReference>
<name>A0ABR3LIX3_9TELE</name>
<evidence type="ECO:0000313" key="2">
    <source>
        <dbReference type="EMBL" id="KAL1251664.1"/>
    </source>
</evidence>
<evidence type="ECO:0000313" key="3">
    <source>
        <dbReference type="Proteomes" id="UP001558613"/>
    </source>
</evidence>
<dbReference type="Proteomes" id="UP001558613">
    <property type="component" value="Unassembled WGS sequence"/>
</dbReference>
<feature type="region of interest" description="Disordered" evidence="1">
    <location>
        <begin position="83"/>
        <end position="109"/>
    </location>
</feature>
<keyword evidence="3" id="KW-1185">Reference proteome</keyword>
<feature type="compositionally biased region" description="Basic and acidic residues" evidence="1">
    <location>
        <begin position="83"/>
        <end position="97"/>
    </location>
</feature>
<gene>
    <name evidence="2" type="ORF">QQF64_019460</name>
</gene>
<proteinExistence type="predicted"/>
<accession>A0ABR3LIX3</accession>
<protein>
    <submittedName>
        <fullName evidence="2">Uncharacterized protein</fullName>
    </submittedName>
</protein>
<comment type="caution">
    <text evidence="2">The sequence shown here is derived from an EMBL/GenBank/DDBJ whole genome shotgun (WGS) entry which is preliminary data.</text>
</comment>